<protein>
    <submittedName>
        <fullName evidence="1">Uncharacterized protein</fullName>
    </submittedName>
</protein>
<organism evidence="1 2">
    <name type="scientific">Scandinavium goeteborgense</name>
    <dbReference type="NCBI Taxonomy" id="1851514"/>
    <lineage>
        <taxon>Bacteria</taxon>
        <taxon>Pseudomonadati</taxon>
        <taxon>Pseudomonadota</taxon>
        <taxon>Gammaproteobacteria</taxon>
        <taxon>Enterobacterales</taxon>
        <taxon>Enterobacteriaceae</taxon>
        <taxon>Scandinavium</taxon>
    </lineage>
</organism>
<proteinExistence type="predicted"/>
<evidence type="ECO:0000313" key="2">
    <source>
        <dbReference type="Proteomes" id="UP000295530"/>
    </source>
</evidence>
<sequence length="59" mass="6852">MLPQGFKRPAGGCRLNPSINQQGFILLSRRHVVTSYGHWTERNIMFGFFRHIGKVIFAY</sequence>
<name>A0A4R6DW26_SCAGO</name>
<accession>A0A4R6DW26</accession>
<gene>
    <name evidence="1" type="ORF">EC847_1233</name>
</gene>
<dbReference type="Proteomes" id="UP000295530">
    <property type="component" value="Unassembled WGS sequence"/>
</dbReference>
<dbReference type="EMBL" id="SNVX01000023">
    <property type="protein sequence ID" value="TDN49476.1"/>
    <property type="molecule type" value="Genomic_DNA"/>
</dbReference>
<dbReference type="AlphaFoldDB" id="A0A4R6DW26"/>
<reference evidence="1 2" key="1">
    <citation type="submission" date="2019-03" db="EMBL/GenBank/DDBJ databases">
        <title>Genomic analyses of the natural microbiome of Caenorhabditis elegans.</title>
        <authorList>
            <person name="Samuel B."/>
        </authorList>
    </citation>
    <scope>NUCLEOTIDE SEQUENCE [LARGE SCALE GENOMIC DNA]</scope>
    <source>
        <strain evidence="1 2">BIGb0156</strain>
    </source>
</reference>
<comment type="caution">
    <text evidence="1">The sequence shown here is derived from an EMBL/GenBank/DDBJ whole genome shotgun (WGS) entry which is preliminary data.</text>
</comment>
<keyword evidence="2" id="KW-1185">Reference proteome</keyword>
<evidence type="ECO:0000313" key="1">
    <source>
        <dbReference type="EMBL" id="TDN49476.1"/>
    </source>
</evidence>